<evidence type="ECO:0000313" key="13">
    <source>
        <dbReference type="Proteomes" id="UP000004956"/>
    </source>
</evidence>
<dbReference type="InterPro" id="IPR007387">
    <property type="entry name" value="TRAP_DctQ"/>
</dbReference>
<dbReference type="AlphaFoldDB" id="H3KCN7"/>
<organism evidence="12 13">
    <name type="scientific">Sutterella parvirubra YIT 11816</name>
    <dbReference type="NCBI Taxonomy" id="762967"/>
    <lineage>
        <taxon>Bacteria</taxon>
        <taxon>Pseudomonadati</taxon>
        <taxon>Pseudomonadota</taxon>
        <taxon>Betaproteobacteria</taxon>
        <taxon>Burkholderiales</taxon>
        <taxon>Sutterellaceae</taxon>
        <taxon>Sutterella</taxon>
    </lineage>
</organism>
<comment type="caution">
    <text evidence="12">The sequence shown here is derived from an EMBL/GenBank/DDBJ whole genome shotgun (WGS) entry which is preliminary data.</text>
</comment>
<protein>
    <recommendedName>
        <fullName evidence="9">TRAP transporter small permease protein</fullName>
    </recommendedName>
</protein>
<comment type="caution">
    <text evidence="9">Lacks conserved residue(s) required for the propagation of feature annotation.</text>
</comment>
<evidence type="ECO:0000256" key="4">
    <source>
        <dbReference type="ARBA" id="ARBA00022519"/>
    </source>
</evidence>
<dbReference type="OrthoDB" id="2085311at2"/>
<comment type="subunit">
    <text evidence="9">The complex comprises the extracytoplasmic solute receptor protein and the two transmembrane proteins.</text>
</comment>
<evidence type="ECO:0000256" key="10">
    <source>
        <dbReference type="SAM" id="MobiDB-lite"/>
    </source>
</evidence>
<keyword evidence="2 9" id="KW-0813">Transport</keyword>
<dbReference type="PATRIC" id="fig|762967.3.peg.408"/>
<keyword evidence="3" id="KW-1003">Cell membrane</keyword>
<accession>H3KCN7</accession>
<feature type="transmembrane region" description="Helical" evidence="9">
    <location>
        <begin position="91"/>
        <end position="112"/>
    </location>
</feature>
<dbReference type="PANTHER" id="PTHR35011:SF2">
    <property type="entry name" value="2,3-DIKETO-L-GULONATE TRAP TRANSPORTER SMALL PERMEASE PROTEIN YIAM"/>
    <property type="match status" value="1"/>
</dbReference>
<name>H3KCN7_9BURK</name>
<keyword evidence="6 9" id="KW-1133">Transmembrane helix</keyword>
<evidence type="ECO:0000256" key="6">
    <source>
        <dbReference type="ARBA" id="ARBA00022989"/>
    </source>
</evidence>
<evidence type="ECO:0000256" key="3">
    <source>
        <dbReference type="ARBA" id="ARBA00022475"/>
    </source>
</evidence>
<evidence type="ECO:0000256" key="1">
    <source>
        <dbReference type="ARBA" id="ARBA00004429"/>
    </source>
</evidence>
<evidence type="ECO:0000256" key="8">
    <source>
        <dbReference type="ARBA" id="ARBA00038436"/>
    </source>
</evidence>
<keyword evidence="4 9" id="KW-0997">Cell inner membrane</keyword>
<dbReference type="PANTHER" id="PTHR35011">
    <property type="entry name" value="2,3-DIKETO-L-GULONATE TRAP TRANSPORTER SMALL PERMEASE PROTEIN YIAM"/>
    <property type="match status" value="1"/>
</dbReference>
<keyword evidence="5 9" id="KW-0812">Transmembrane</keyword>
<dbReference type="Proteomes" id="UP000004956">
    <property type="component" value="Unassembled WGS sequence"/>
</dbReference>
<feature type="compositionally biased region" description="Acidic residues" evidence="10">
    <location>
        <begin position="163"/>
        <end position="173"/>
    </location>
</feature>
<dbReference type="InterPro" id="IPR055348">
    <property type="entry name" value="DctQ"/>
</dbReference>
<evidence type="ECO:0000259" key="11">
    <source>
        <dbReference type="Pfam" id="PF04290"/>
    </source>
</evidence>
<feature type="domain" description="Tripartite ATP-independent periplasmic transporters DctQ component" evidence="11">
    <location>
        <begin position="27"/>
        <end position="157"/>
    </location>
</feature>
<comment type="similarity">
    <text evidence="8 9">Belongs to the TRAP transporter small permease family.</text>
</comment>
<keyword evidence="13" id="KW-1185">Reference proteome</keyword>
<proteinExistence type="inferred from homology"/>
<evidence type="ECO:0000313" key="12">
    <source>
        <dbReference type="EMBL" id="EHY32128.1"/>
    </source>
</evidence>
<reference evidence="12 13" key="1">
    <citation type="submission" date="2011-11" db="EMBL/GenBank/DDBJ databases">
        <authorList>
            <person name="Weinstock G."/>
            <person name="Sodergren E."/>
            <person name="Clifton S."/>
            <person name="Fulton L."/>
            <person name="Fulton B."/>
            <person name="Courtney L."/>
            <person name="Fronick C."/>
            <person name="Harrison M."/>
            <person name="Strong C."/>
            <person name="Farmer C."/>
            <person name="Delahaunty K."/>
            <person name="Markovic C."/>
            <person name="Hall O."/>
            <person name="Minx P."/>
            <person name="Tomlinson C."/>
            <person name="Mitreva M."/>
            <person name="Hou S."/>
            <person name="Chen J."/>
            <person name="Wollam A."/>
            <person name="Pepin K.H."/>
            <person name="Johnson M."/>
            <person name="Bhonagiri V."/>
            <person name="Zhang X."/>
            <person name="Suruliraj S."/>
            <person name="Warren W."/>
            <person name="Chinwalla A."/>
            <person name="Mardis E.R."/>
            <person name="Wilson R.K."/>
        </authorList>
    </citation>
    <scope>NUCLEOTIDE SEQUENCE [LARGE SCALE GENOMIC DNA]</scope>
    <source>
        <strain evidence="12 13">YIT 11816</strain>
    </source>
</reference>
<evidence type="ECO:0000256" key="9">
    <source>
        <dbReference type="RuleBase" id="RU369079"/>
    </source>
</evidence>
<dbReference type="GO" id="GO:0015740">
    <property type="term" value="P:C4-dicarboxylate transport"/>
    <property type="evidence" value="ECO:0007669"/>
    <property type="project" value="TreeGrafter"/>
</dbReference>
<dbReference type="GO" id="GO:0022857">
    <property type="term" value="F:transmembrane transporter activity"/>
    <property type="evidence" value="ECO:0007669"/>
    <property type="project" value="UniProtKB-UniRule"/>
</dbReference>
<comment type="function">
    <text evidence="9">Part of the tripartite ATP-independent periplasmic (TRAP) transport system.</text>
</comment>
<evidence type="ECO:0000256" key="7">
    <source>
        <dbReference type="ARBA" id="ARBA00023136"/>
    </source>
</evidence>
<gene>
    <name evidence="12" type="ORF">HMPREF9440_00490</name>
</gene>
<dbReference type="HOGENOM" id="CLU_123375_0_0_4"/>
<sequence>MRDAINVFEALFSKTVRAVCTFLLAAIFVMFILNVFVRFVPVYNFTQTDDWIQAALIWMIFLGSAELVRTKSHFVVDVAVSKVTHPVLSRAIRTLVIAIELTTYLVVFWYGIVWVMRSNATMQSIPWLEIRYVYLALPVSAFFITVFSLKDLVETVTGWSAKDDEDEDGEEGGGLDGRGALEEGAAKRG</sequence>
<feature type="transmembrane region" description="Helical" evidence="9">
    <location>
        <begin position="21"/>
        <end position="39"/>
    </location>
</feature>
<feature type="compositionally biased region" description="Basic and acidic residues" evidence="10">
    <location>
        <begin position="179"/>
        <end position="189"/>
    </location>
</feature>
<comment type="subcellular location">
    <subcellularLocation>
        <location evidence="1 9">Cell inner membrane</location>
        <topology evidence="1 9">Multi-pass membrane protein</topology>
    </subcellularLocation>
</comment>
<dbReference type="Pfam" id="PF04290">
    <property type="entry name" value="DctQ"/>
    <property type="match status" value="1"/>
</dbReference>
<dbReference type="EMBL" id="AFBQ01000057">
    <property type="protein sequence ID" value="EHY32128.1"/>
    <property type="molecule type" value="Genomic_DNA"/>
</dbReference>
<keyword evidence="7 9" id="KW-0472">Membrane</keyword>
<feature type="region of interest" description="Disordered" evidence="10">
    <location>
        <begin position="161"/>
        <end position="189"/>
    </location>
</feature>
<dbReference type="RefSeq" id="WP_008541022.1">
    <property type="nucleotide sequence ID" value="NZ_JH604883.1"/>
</dbReference>
<dbReference type="GO" id="GO:0005886">
    <property type="term" value="C:plasma membrane"/>
    <property type="evidence" value="ECO:0007669"/>
    <property type="project" value="UniProtKB-SubCell"/>
</dbReference>
<feature type="transmembrane region" description="Helical" evidence="9">
    <location>
        <begin position="132"/>
        <end position="149"/>
    </location>
</feature>
<dbReference type="STRING" id="762967.HMPREF9440_00490"/>
<evidence type="ECO:0000256" key="2">
    <source>
        <dbReference type="ARBA" id="ARBA00022448"/>
    </source>
</evidence>
<evidence type="ECO:0000256" key="5">
    <source>
        <dbReference type="ARBA" id="ARBA00022692"/>
    </source>
</evidence>